<sequence length="718" mass="77785">METKQTHFKMYKSGRKWVFACALVLAMGGSATVAHADANASLAESNAASGQVVSDGSSSDVTSDSSSDVAGTKDADGTQTQGSNAEDTNQQQDTQNQDKSDEAAQNDTQDQQQSGEEDADSNTQKNESEDQNTAKSGVTADSESLSLTDADKTVNDAKQDATTNQNQQISPASAVAASTRVTNDAVQDGGHVSADFPDAEINNILGYSSYFHIFANEATLNAHTNGNVAVGMLHGNVNFGTNIIEALLDKDISYIQDMDNMANSSFVNKQDTRDNKVIFGEDLVVDVSDSSRPSVDGILLDKLTSNEVYQDKNGNVYIDFEEEFAKLKNTNREIANKKPVADYTAASFPDRNNRVIDVTNMTPGPDGRIVINLSADVLNVDTPLQIIGLSPDEDGTTVLINVDTDGQEDYKVNSQIKIKYSDGTDRENHETEYFGDNHLLWNFFDSTKDDLQHTGTIEFNNTFQGSLLAPSATVTVNHNFDGNLVADKVIIKGESHRWDLQDKPNPDKPEIELPQTLPGINVELPGIENPGTVTPEVPIIPIDPEEPGDIQKSDIENPSVELPGVENPGTVTPEVPVNPEEPNTEEPTTEEPGEETEEPAEELDEEGPDEGSYEHQHADDEIIDEYEEDFEEANTVAEKEALLEKIDAAIAQAQANHDSYLVTQLQAIRTQILKALGYGNGAGLPQTSEAHSGWAQILGLALAGTTLGGWLLRRKREN</sequence>
<feature type="compositionally biased region" description="Polar residues" evidence="2">
    <location>
        <begin position="77"/>
        <end position="86"/>
    </location>
</feature>
<evidence type="ECO:0000259" key="5">
    <source>
        <dbReference type="Pfam" id="PF20597"/>
    </source>
</evidence>
<dbReference type="NCBIfam" id="TIGR01167">
    <property type="entry name" value="LPXTG_anchor"/>
    <property type="match status" value="1"/>
</dbReference>
<evidence type="ECO:0000256" key="1">
    <source>
        <dbReference type="ARBA" id="ARBA00022729"/>
    </source>
</evidence>
<feature type="chain" id="PRO_5038931930" evidence="4">
    <location>
        <begin position="37"/>
        <end position="718"/>
    </location>
</feature>
<keyword evidence="1 4" id="KW-0732">Signal</keyword>
<feature type="compositionally biased region" description="Polar residues" evidence="2">
    <location>
        <begin position="103"/>
        <end position="114"/>
    </location>
</feature>
<dbReference type="InterPro" id="IPR026588">
    <property type="entry name" value="Choice_anch_A"/>
</dbReference>
<feature type="domain" description="Choice-of-anchor A" evidence="5">
    <location>
        <begin position="211"/>
        <end position="496"/>
    </location>
</feature>
<dbReference type="Proteomes" id="UP000886822">
    <property type="component" value="Unassembled WGS sequence"/>
</dbReference>
<comment type="caution">
    <text evidence="6">The sequence shown here is derived from an EMBL/GenBank/DDBJ whole genome shotgun (WGS) entry which is preliminary data.</text>
</comment>
<feature type="region of interest" description="Disordered" evidence="2">
    <location>
        <begin position="527"/>
        <end position="616"/>
    </location>
</feature>
<feature type="compositionally biased region" description="Low complexity" evidence="2">
    <location>
        <begin position="48"/>
        <end position="70"/>
    </location>
</feature>
<evidence type="ECO:0000313" key="7">
    <source>
        <dbReference type="Proteomes" id="UP000886822"/>
    </source>
</evidence>
<feature type="compositionally biased region" description="Polar residues" evidence="2">
    <location>
        <begin position="121"/>
        <end position="147"/>
    </location>
</feature>
<protein>
    <submittedName>
        <fullName evidence="6">KxYKxGKxW signal peptide domain-containing protein</fullName>
    </submittedName>
</protein>
<keyword evidence="3" id="KW-0472">Membrane</keyword>
<dbReference type="NCBIfam" id="TIGR03715">
    <property type="entry name" value="KxYKxGKxW"/>
    <property type="match status" value="1"/>
</dbReference>
<dbReference type="AlphaFoldDB" id="A0A9D1QSA0"/>
<dbReference type="InterPro" id="IPR022263">
    <property type="entry name" value="KxYKxGKxW"/>
</dbReference>
<name>A0A9D1QSA0_9LACO</name>
<keyword evidence="3" id="KW-0812">Transmembrane</keyword>
<proteinExistence type="predicted"/>
<accession>A0A9D1QSA0</accession>
<feature type="region of interest" description="Disordered" evidence="2">
    <location>
        <begin position="48"/>
        <end position="148"/>
    </location>
</feature>
<feature type="transmembrane region" description="Helical" evidence="3">
    <location>
        <begin position="693"/>
        <end position="712"/>
    </location>
</feature>
<dbReference type="Pfam" id="PF19258">
    <property type="entry name" value="KxYKxGKxW_sig"/>
    <property type="match status" value="1"/>
</dbReference>
<evidence type="ECO:0000256" key="4">
    <source>
        <dbReference type="SAM" id="SignalP"/>
    </source>
</evidence>
<feature type="signal peptide" evidence="4">
    <location>
        <begin position="1"/>
        <end position="36"/>
    </location>
</feature>
<feature type="compositionally biased region" description="Low complexity" evidence="2">
    <location>
        <begin position="530"/>
        <end position="542"/>
    </location>
</feature>
<reference evidence="6" key="2">
    <citation type="submission" date="2021-04" db="EMBL/GenBank/DDBJ databases">
        <authorList>
            <person name="Gilroy R."/>
        </authorList>
    </citation>
    <scope>NUCLEOTIDE SEQUENCE</scope>
    <source>
        <strain evidence="6">CHK173-259</strain>
    </source>
</reference>
<organism evidence="6 7">
    <name type="scientific">Candidatus Levilactobacillus faecigallinarum</name>
    <dbReference type="NCBI Taxonomy" id="2838638"/>
    <lineage>
        <taxon>Bacteria</taxon>
        <taxon>Bacillati</taxon>
        <taxon>Bacillota</taxon>
        <taxon>Bacilli</taxon>
        <taxon>Lactobacillales</taxon>
        <taxon>Lactobacillaceae</taxon>
        <taxon>Levilactobacillus</taxon>
    </lineage>
</organism>
<dbReference type="EMBL" id="DXGJ01000016">
    <property type="protein sequence ID" value="HIW71332.1"/>
    <property type="molecule type" value="Genomic_DNA"/>
</dbReference>
<evidence type="ECO:0000256" key="3">
    <source>
        <dbReference type="SAM" id="Phobius"/>
    </source>
</evidence>
<evidence type="ECO:0000256" key="2">
    <source>
        <dbReference type="SAM" id="MobiDB-lite"/>
    </source>
</evidence>
<reference evidence="6" key="1">
    <citation type="journal article" date="2021" name="PeerJ">
        <title>Extensive microbial diversity within the chicken gut microbiome revealed by metagenomics and culture.</title>
        <authorList>
            <person name="Gilroy R."/>
            <person name="Ravi A."/>
            <person name="Getino M."/>
            <person name="Pursley I."/>
            <person name="Horton D.L."/>
            <person name="Alikhan N.F."/>
            <person name="Baker D."/>
            <person name="Gharbi K."/>
            <person name="Hall N."/>
            <person name="Watson M."/>
            <person name="Adriaenssens E.M."/>
            <person name="Foster-Nyarko E."/>
            <person name="Jarju S."/>
            <person name="Secka A."/>
            <person name="Antonio M."/>
            <person name="Oren A."/>
            <person name="Chaudhuri R.R."/>
            <person name="La Ragione R."/>
            <person name="Hildebrand F."/>
            <person name="Pallen M.J."/>
        </authorList>
    </citation>
    <scope>NUCLEOTIDE SEQUENCE</scope>
    <source>
        <strain evidence="6">CHK173-259</strain>
    </source>
</reference>
<keyword evidence="3" id="KW-1133">Transmembrane helix</keyword>
<feature type="compositionally biased region" description="Low complexity" evidence="2">
    <location>
        <begin position="566"/>
        <end position="581"/>
    </location>
</feature>
<evidence type="ECO:0000313" key="6">
    <source>
        <dbReference type="EMBL" id="HIW71332.1"/>
    </source>
</evidence>
<feature type="compositionally biased region" description="Acidic residues" evidence="2">
    <location>
        <begin position="582"/>
        <end position="611"/>
    </location>
</feature>
<gene>
    <name evidence="6" type="ORF">H9875_01765</name>
</gene>
<dbReference type="Pfam" id="PF20597">
    <property type="entry name" value="pAdhesive_15"/>
    <property type="match status" value="1"/>
</dbReference>